<protein>
    <submittedName>
        <fullName evidence="2">Uncharacterized protein</fullName>
    </submittedName>
</protein>
<comment type="caution">
    <text evidence="2">The sequence shown here is derived from an EMBL/GenBank/DDBJ whole genome shotgun (WGS) entry which is preliminary data.</text>
</comment>
<dbReference type="AlphaFoldDB" id="A0A8H7TPB9"/>
<proteinExistence type="predicted"/>
<dbReference type="Proteomes" id="UP000616885">
    <property type="component" value="Unassembled WGS sequence"/>
</dbReference>
<gene>
    <name evidence="2" type="ORF">IM811_009985</name>
</gene>
<accession>A0A8H7TPB9</accession>
<evidence type="ECO:0000256" key="1">
    <source>
        <dbReference type="SAM" id="MobiDB-lite"/>
    </source>
</evidence>
<feature type="compositionally biased region" description="Polar residues" evidence="1">
    <location>
        <begin position="73"/>
        <end position="82"/>
    </location>
</feature>
<evidence type="ECO:0000313" key="3">
    <source>
        <dbReference type="Proteomes" id="UP000616885"/>
    </source>
</evidence>
<dbReference type="EMBL" id="JADCTT010000003">
    <property type="protein sequence ID" value="KAF9754544.1"/>
    <property type="molecule type" value="Genomic_DNA"/>
</dbReference>
<name>A0A8H7TPB9_BIOOC</name>
<organism evidence="2 3">
    <name type="scientific">Bionectria ochroleuca</name>
    <name type="common">Gliocladium roseum</name>
    <dbReference type="NCBI Taxonomy" id="29856"/>
    <lineage>
        <taxon>Eukaryota</taxon>
        <taxon>Fungi</taxon>
        <taxon>Dikarya</taxon>
        <taxon>Ascomycota</taxon>
        <taxon>Pezizomycotina</taxon>
        <taxon>Sordariomycetes</taxon>
        <taxon>Hypocreomycetidae</taxon>
        <taxon>Hypocreales</taxon>
        <taxon>Bionectriaceae</taxon>
        <taxon>Clonostachys</taxon>
    </lineage>
</organism>
<evidence type="ECO:0000313" key="2">
    <source>
        <dbReference type="EMBL" id="KAF9754544.1"/>
    </source>
</evidence>
<reference evidence="2" key="1">
    <citation type="submission" date="2020-10" db="EMBL/GenBank/DDBJ databases">
        <title>High-Quality Genome Resource of Clonostachys rosea strain S41 by Oxford Nanopore Long-Read Sequencing.</title>
        <authorList>
            <person name="Wang H."/>
        </authorList>
    </citation>
    <scope>NUCLEOTIDE SEQUENCE</scope>
    <source>
        <strain evidence="2">S41</strain>
    </source>
</reference>
<feature type="region of interest" description="Disordered" evidence="1">
    <location>
        <begin position="65"/>
        <end position="87"/>
    </location>
</feature>
<sequence length="109" mass="12133">MPHYGAVLRTEKNPKWMCSVYGVATFRSAWQSGQHSMQCEPWHSSMTNFVQRAKSASSGEEKTITAWSRKMSRSPNPSSTLTGRVEGQTAHTEVILRSRRIPCCTAAAT</sequence>